<evidence type="ECO:0000256" key="3">
    <source>
        <dbReference type="SAM" id="SignalP"/>
    </source>
</evidence>
<evidence type="ECO:0000313" key="5">
    <source>
        <dbReference type="EMBL" id="SDI02926.1"/>
    </source>
</evidence>
<dbReference type="Pfam" id="PF00089">
    <property type="entry name" value="Trypsin"/>
    <property type="match status" value="1"/>
</dbReference>
<protein>
    <submittedName>
        <fullName evidence="5">Trypsin-like peptidase domain-containing protein</fullName>
    </submittedName>
</protein>
<accession>A0A1G8H8F0</accession>
<dbReference type="OrthoDB" id="5121599at2"/>
<dbReference type="SUPFAM" id="SSF50494">
    <property type="entry name" value="Trypsin-like serine proteases"/>
    <property type="match status" value="1"/>
</dbReference>
<feature type="chain" id="PRO_5011775750" evidence="3">
    <location>
        <begin position="33"/>
        <end position="371"/>
    </location>
</feature>
<feature type="domain" description="Peptidase S1" evidence="4">
    <location>
        <begin position="129"/>
        <end position="339"/>
    </location>
</feature>
<dbReference type="Proteomes" id="UP000198923">
    <property type="component" value="Unassembled WGS sequence"/>
</dbReference>
<keyword evidence="6" id="KW-1185">Reference proteome</keyword>
<feature type="signal peptide" evidence="3">
    <location>
        <begin position="1"/>
        <end position="32"/>
    </location>
</feature>
<gene>
    <name evidence="5" type="ORF">SAMN05421505_13116</name>
</gene>
<evidence type="ECO:0000313" key="6">
    <source>
        <dbReference type="Proteomes" id="UP000198923"/>
    </source>
</evidence>
<dbReference type="PROSITE" id="PS51318">
    <property type="entry name" value="TAT"/>
    <property type="match status" value="1"/>
</dbReference>
<dbReference type="InterPro" id="IPR001254">
    <property type="entry name" value="Trypsin_dom"/>
</dbReference>
<feature type="compositionally biased region" description="Low complexity" evidence="2">
    <location>
        <begin position="99"/>
        <end position="118"/>
    </location>
</feature>
<dbReference type="InterPro" id="IPR006311">
    <property type="entry name" value="TAT_signal"/>
</dbReference>
<dbReference type="InterPro" id="IPR009003">
    <property type="entry name" value="Peptidase_S1_PA"/>
</dbReference>
<name>A0A1G8H8F0_9ACTN</name>
<dbReference type="Gene3D" id="2.40.10.10">
    <property type="entry name" value="Trypsin-like serine proteases"/>
    <property type="match status" value="2"/>
</dbReference>
<dbReference type="EMBL" id="FNCN01000031">
    <property type="protein sequence ID" value="SDI02926.1"/>
    <property type="molecule type" value="Genomic_DNA"/>
</dbReference>
<proteinExistence type="predicted"/>
<sequence>MFPRARRFLAVLSGLAAACALAAATFPAAALATPPYEVTEEKVFTIGLAKTAAEAAKVADYWRPDRIKQAEEQSPASPGSKIVTTPSGSATPKPSLAEAGAAGTAQTTGATQAQTAGTAPVAPKTIGKVFFKFNSKEYWCSATSVSAKNRSLVATAAHCAYDVRRGEPAQYWIFVPNPESGIANGIYVGRSISMHEDFPGKGDYDYDYAFVTVHKGFTWVADKDAKGAVTYRKVEVGRLQDKVGGLKVDTQRRTGNPTYAFGYPSGPQPDGSRPFNGRSVQVCSGTTSLTRSPSYQLNLGLLINNCTFTAGASGGPWLIDYNPATGEGFLNGVNSLSWNLKPDGKYDAISSGYFSVYALATYRHAEKLPIS</sequence>
<dbReference type="GO" id="GO:0004252">
    <property type="term" value="F:serine-type endopeptidase activity"/>
    <property type="evidence" value="ECO:0007669"/>
    <property type="project" value="InterPro"/>
</dbReference>
<dbReference type="AlphaFoldDB" id="A0A1G8H8F0"/>
<dbReference type="PANTHER" id="PTHR15462">
    <property type="entry name" value="SERINE PROTEASE"/>
    <property type="match status" value="1"/>
</dbReference>
<dbReference type="RefSeq" id="WP_093173803.1">
    <property type="nucleotide sequence ID" value="NZ_FNCN01000031.1"/>
</dbReference>
<evidence type="ECO:0000256" key="2">
    <source>
        <dbReference type="SAM" id="MobiDB-lite"/>
    </source>
</evidence>
<dbReference type="PROSITE" id="PS51257">
    <property type="entry name" value="PROKAR_LIPOPROTEIN"/>
    <property type="match status" value="1"/>
</dbReference>
<evidence type="ECO:0000256" key="1">
    <source>
        <dbReference type="ARBA" id="ARBA00022729"/>
    </source>
</evidence>
<dbReference type="GO" id="GO:0006508">
    <property type="term" value="P:proteolysis"/>
    <property type="evidence" value="ECO:0007669"/>
    <property type="project" value="InterPro"/>
</dbReference>
<evidence type="ECO:0000259" key="4">
    <source>
        <dbReference type="Pfam" id="PF00089"/>
    </source>
</evidence>
<feature type="region of interest" description="Disordered" evidence="2">
    <location>
        <begin position="68"/>
        <end position="118"/>
    </location>
</feature>
<dbReference type="STRING" id="504805.SAMN05421505_13116"/>
<dbReference type="InterPro" id="IPR050966">
    <property type="entry name" value="Glutamyl_endopeptidase"/>
</dbReference>
<reference evidence="5 6" key="1">
    <citation type="submission" date="2016-10" db="EMBL/GenBank/DDBJ databases">
        <authorList>
            <person name="de Groot N.N."/>
        </authorList>
    </citation>
    <scope>NUCLEOTIDE SEQUENCE [LARGE SCALE GENOMIC DNA]</scope>
    <source>
        <strain evidence="5 6">CPCC 201354</strain>
    </source>
</reference>
<organism evidence="5 6">
    <name type="scientific">Sinosporangium album</name>
    <dbReference type="NCBI Taxonomy" id="504805"/>
    <lineage>
        <taxon>Bacteria</taxon>
        <taxon>Bacillati</taxon>
        <taxon>Actinomycetota</taxon>
        <taxon>Actinomycetes</taxon>
        <taxon>Streptosporangiales</taxon>
        <taxon>Streptosporangiaceae</taxon>
        <taxon>Sinosporangium</taxon>
    </lineage>
</organism>
<dbReference type="InterPro" id="IPR043504">
    <property type="entry name" value="Peptidase_S1_PA_chymotrypsin"/>
</dbReference>
<feature type="compositionally biased region" description="Polar residues" evidence="2">
    <location>
        <begin position="72"/>
        <end position="92"/>
    </location>
</feature>
<keyword evidence="1 3" id="KW-0732">Signal</keyword>